<name>A0A0A9ZCJ9_LYGHE</name>
<dbReference type="EMBL" id="GBHO01002003">
    <property type="protein sequence ID" value="JAG41601.1"/>
    <property type="molecule type" value="Transcribed_RNA"/>
</dbReference>
<feature type="chain" id="PRO_5002053999" evidence="1">
    <location>
        <begin position="18"/>
        <end position="154"/>
    </location>
</feature>
<proteinExistence type="predicted"/>
<sequence length="154" mass="17533">MWLASTVILAFRLFAAAEHSTQISEYSYKLQPLAEEKVFGSSTNNFQGDYVHIWKLSTQPNAAIRLHCDINIPETKDCVYGSLMFFVDGHGKTFCGKTTAYSNYVGNSITVMYRNQNRGIQWLIGNFRCKADAKIITKWGPVTYRPPLINHYLP</sequence>
<reference evidence="2" key="2">
    <citation type="submission" date="2014-07" db="EMBL/GenBank/DDBJ databases">
        <authorList>
            <person name="Hull J."/>
        </authorList>
    </citation>
    <scope>NUCLEOTIDE SEQUENCE</scope>
</reference>
<protein>
    <submittedName>
        <fullName evidence="2">Replicase polyprotein 1ab</fullName>
    </submittedName>
</protein>
<organism evidence="2">
    <name type="scientific">Lygus hesperus</name>
    <name type="common">Western plant bug</name>
    <dbReference type="NCBI Taxonomy" id="30085"/>
    <lineage>
        <taxon>Eukaryota</taxon>
        <taxon>Metazoa</taxon>
        <taxon>Ecdysozoa</taxon>
        <taxon>Arthropoda</taxon>
        <taxon>Hexapoda</taxon>
        <taxon>Insecta</taxon>
        <taxon>Pterygota</taxon>
        <taxon>Neoptera</taxon>
        <taxon>Paraneoptera</taxon>
        <taxon>Hemiptera</taxon>
        <taxon>Heteroptera</taxon>
        <taxon>Panheteroptera</taxon>
        <taxon>Cimicomorpha</taxon>
        <taxon>Miridae</taxon>
        <taxon>Mirini</taxon>
        <taxon>Lygus</taxon>
    </lineage>
</organism>
<dbReference type="AlphaFoldDB" id="A0A0A9ZCJ9"/>
<reference evidence="2" key="1">
    <citation type="journal article" date="2014" name="PLoS ONE">
        <title>Transcriptome-Based Identification of ABC Transporters in the Western Tarnished Plant Bug Lygus hesperus.</title>
        <authorList>
            <person name="Hull J.J."/>
            <person name="Chaney K."/>
            <person name="Geib S.M."/>
            <person name="Fabrick J.A."/>
            <person name="Brent C.S."/>
            <person name="Walsh D."/>
            <person name="Lavine L.C."/>
        </authorList>
    </citation>
    <scope>NUCLEOTIDE SEQUENCE</scope>
</reference>
<evidence type="ECO:0000256" key="1">
    <source>
        <dbReference type="SAM" id="SignalP"/>
    </source>
</evidence>
<evidence type="ECO:0000313" key="2">
    <source>
        <dbReference type="EMBL" id="JAG41601.1"/>
    </source>
</evidence>
<feature type="signal peptide" evidence="1">
    <location>
        <begin position="1"/>
        <end position="17"/>
    </location>
</feature>
<keyword evidence="1" id="KW-0732">Signal</keyword>
<accession>A0A0A9ZCJ9</accession>
<gene>
    <name evidence="2" type="primary">rep_3</name>
    <name evidence="2" type="ORF">CM83_100310</name>
</gene>
<feature type="non-terminal residue" evidence="2">
    <location>
        <position position="154"/>
    </location>
</feature>